<dbReference type="Gramene" id="Pp3c15_2850V3.2">
    <property type="protein sequence ID" value="Pp3c15_2850V3.2"/>
    <property type="gene ID" value="Pp3c15_2850"/>
</dbReference>
<evidence type="ECO:0000256" key="5">
    <source>
        <dbReference type="ARBA" id="ARBA00023464"/>
    </source>
</evidence>
<evidence type="ECO:0000313" key="9">
    <source>
        <dbReference type="EnsemblPlants" id="Pp3c15_2850V3.1"/>
    </source>
</evidence>
<feature type="region of interest" description="Disordered" evidence="6">
    <location>
        <begin position="764"/>
        <end position="785"/>
    </location>
</feature>
<dbReference type="GeneID" id="112292399"/>
<dbReference type="GO" id="GO:0005774">
    <property type="term" value="C:vacuolar membrane"/>
    <property type="evidence" value="ECO:0007669"/>
    <property type="project" value="UniProtKB-SubCell"/>
</dbReference>
<dbReference type="Gramene" id="Pp3c15_2850V3.3">
    <property type="protein sequence ID" value="Pp3c15_2850V3.3"/>
    <property type="gene ID" value="Pp3c15_2850"/>
</dbReference>
<reference evidence="8 10" key="1">
    <citation type="journal article" date="2008" name="Science">
        <title>The Physcomitrella genome reveals evolutionary insights into the conquest of land by plants.</title>
        <authorList>
            <person name="Rensing S."/>
            <person name="Lang D."/>
            <person name="Zimmer A."/>
            <person name="Terry A."/>
            <person name="Salamov A."/>
            <person name="Shapiro H."/>
            <person name="Nishiyama T."/>
            <person name="Perroud P.-F."/>
            <person name="Lindquist E."/>
            <person name="Kamisugi Y."/>
            <person name="Tanahashi T."/>
            <person name="Sakakibara K."/>
            <person name="Fujita T."/>
            <person name="Oishi K."/>
            <person name="Shin-I T."/>
            <person name="Kuroki Y."/>
            <person name="Toyoda A."/>
            <person name="Suzuki Y."/>
            <person name="Hashimoto A."/>
            <person name="Yamaguchi K."/>
            <person name="Sugano A."/>
            <person name="Kohara Y."/>
            <person name="Fujiyama A."/>
            <person name="Anterola A."/>
            <person name="Aoki S."/>
            <person name="Ashton N."/>
            <person name="Barbazuk W.B."/>
            <person name="Barker E."/>
            <person name="Bennetzen J."/>
            <person name="Bezanilla M."/>
            <person name="Blankenship R."/>
            <person name="Cho S.H."/>
            <person name="Dutcher S."/>
            <person name="Estelle M."/>
            <person name="Fawcett J.A."/>
            <person name="Gundlach H."/>
            <person name="Hanada K."/>
            <person name="Heyl A."/>
            <person name="Hicks K.A."/>
            <person name="Hugh J."/>
            <person name="Lohr M."/>
            <person name="Mayer K."/>
            <person name="Melkozernov A."/>
            <person name="Murata T."/>
            <person name="Nelson D."/>
            <person name="Pils B."/>
            <person name="Prigge M."/>
            <person name="Reiss B."/>
            <person name="Renner T."/>
            <person name="Rombauts S."/>
            <person name="Rushton P."/>
            <person name="Sanderfoot A."/>
            <person name="Schween G."/>
            <person name="Shiu S.-H."/>
            <person name="Stueber K."/>
            <person name="Theodoulou F.L."/>
            <person name="Tu H."/>
            <person name="Van de Peer Y."/>
            <person name="Verrier P.J."/>
            <person name="Waters E."/>
            <person name="Wood A."/>
            <person name="Yang L."/>
            <person name="Cove D."/>
            <person name="Cuming A."/>
            <person name="Hasebe M."/>
            <person name="Lucas S."/>
            <person name="Mishler D.B."/>
            <person name="Reski R."/>
            <person name="Grigoriev I."/>
            <person name="Quatrano R.S."/>
            <person name="Boore J.L."/>
        </authorList>
    </citation>
    <scope>NUCLEOTIDE SEQUENCE [LARGE SCALE GENOMIC DNA]</scope>
    <source>
        <strain evidence="9 10">cv. Gransden 2004</strain>
    </source>
</reference>
<keyword evidence="3" id="KW-0472">Membrane</keyword>
<dbReference type="GO" id="GO:0043813">
    <property type="term" value="F:phosphatidylinositol-3,5-bisphosphate 5-phosphatase activity"/>
    <property type="evidence" value="ECO:0000318"/>
    <property type="project" value="GO_Central"/>
</dbReference>
<dbReference type="EnsemblPlants" id="Pp3c15_2850V3.1">
    <property type="protein sequence ID" value="Pp3c15_2850V3.1"/>
    <property type="gene ID" value="Pp3c15_2850"/>
</dbReference>
<sequence>MAPPTITSPKPLVESNKDVDPQSYSLEKFKLYETRAKFYLVGRDKKKQHWQVLKIDRSEPSDLSMLEDPTIYTEAEIKLLLARVAEGNKSSGGLNLVTQAYGIVGFIKFMESHYMILVTRRRRIGTLCGHAIYCIDESQLITVPHSTVQTEASHSKVELRYKKLLGGVDLTKDFYFSYTYPIMRTMQANVKALGENQMPYENMFVWNAFLTSGIRKSLKNTRWIVALVHGFFEQTRLSIFGRIFVITLIARRSRHFAGTRYLKRGVNDKGRVANDVETEQVVSNEEVGIDPCTGQISSVVQHRGSIPLFWSQEMSRLSPKPDIILQRFDPVYHATKLHFDDLASRYGNPVIVLSLIKTVEKRPREMMLRREFANAVGYLNQMYPEERRLQFIHWDFHKFAKSGSKSANVLAVLGGVAADALDLTGFYYSGKTFISKRKPQLPILQTAPSIGTGRNLSPLRDRTLSLDLSSDRRLALDMGSRQLSLDLGKLFSAVGNSSMNGRLIFQEVEPKPPVIDKASEPFYQNGVLRTNCIDCLDRTNVAQYAYGLEALGRQLQAVGLMDVPKLDPDCGVAACLMDMYQNMGDSLALQYGGSEAHNYVFPERQGKWKATTQSQEFLKSIRRYYSNTITDGEKQDAMNLFLGHFQPQEGKPALWDLESDYYLHVGGRGEEFGSEDNKKLAKRISDKALTLSSQNSRKNKLYATSPCRLDFHRLKMTSFDKLQQICGPVTNVRLYTETGPKGAEVALRGVARDAAEVQLKSPNWLYGQRRPEKGTSPSKSHTEQVAEAHAAKVKETKKELEDLDWLTNLCPSGEEELFARYVLVESTDDDSWYGTKILPGTVEESAANQHYLQCCKGPSIDPWDWTSTGGMDSFQTVADVIQEQDEDMMRMAMESAISQFQTVGSSVPYNQIMPLAPAGSDCMVTFRDWLPRDNSLCKVLS</sequence>
<dbReference type="STRING" id="3218.A0A2K1JBM8"/>
<dbReference type="Pfam" id="PF02383">
    <property type="entry name" value="Syja_N"/>
    <property type="match status" value="1"/>
</dbReference>
<dbReference type="Gramene" id="Pp3c15_2850V3.1">
    <property type="protein sequence ID" value="Pp3c15_2850V3.1"/>
    <property type="gene ID" value="Pp3c15_2850"/>
</dbReference>
<gene>
    <name evidence="9" type="primary">LOC112292399</name>
    <name evidence="8" type="ORF">PHYPA_019224</name>
</gene>
<evidence type="ECO:0000256" key="4">
    <source>
        <dbReference type="ARBA" id="ARBA00023337"/>
    </source>
</evidence>
<dbReference type="EnsemblPlants" id="Pp3c15_2850V3.3">
    <property type="protein sequence ID" value="Pp3c15_2850V3.3"/>
    <property type="gene ID" value="Pp3c15_2850"/>
</dbReference>
<dbReference type="EMBL" id="ABEU02000015">
    <property type="protein sequence ID" value="PNR38946.1"/>
    <property type="molecule type" value="Genomic_DNA"/>
</dbReference>
<reference evidence="9" key="3">
    <citation type="submission" date="2020-12" db="UniProtKB">
        <authorList>
            <consortium name="EnsemblPlants"/>
        </authorList>
    </citation>
    <scope>IDENTIFICATION</scope>
</reference>
<proteinExistence type="predicted"/>
<dbReference type="PaxDb" id="3218-PP1S124_113V6.1"/>
<keyword evidence="10" id="KW-1185">Reference proteome</keyword>
<dbReference type="GO" id="GO:0046856">
    <property type="term" value="P:phosphatidylinositol dephosphorylation"/>
    <property type="evidence" value="ECO:0000318"/>
    <property type="project" value="GO_Central"/>
</dbReference>
<evidence type="ECO:0000259" key="7">
    <source>
        <dbReference type="PROSITE" id="PS50275"/>
    </source>
</evidence>
<keyword evidence="2" id="KW-0378">Hydrolase</keyword>
<organism evidence="8">
    <name type="scientific">Physcomitrium patens</name>
    <name type="common">Spreading-leaved earth moss</name>
    <name type="synonym">Physcomitrella patens</name>
    <dbReference type="NCBI Taxonomy" id="3218"/>
    <lineage>
        <taxon>Eukaryota</taxon>
        <taxon>Viridiplantae</taxon>
        <taxon>Streptophyta</taxon>
        <taxon>Embryophyta</taxon>
        <taxon>Bryophyta</taxon>
        <taxon>Bryophytina</taxon>
        <taxon>Bryopsida</taxon>
        <taxon>Funariidae</taxon>
        <taxon>Funariales</taxon>
        <taxon>Funariaceae</taxon>
        <taxon>Physcomitrium</taxon>
    </lineage>
</organism>
<dbReference type="OrthoDB" id="405996at2759"/>
<evidence type="ECO:0000256" key="1">
    <source>
        <dbReference type="ARBA" id="ARBA00004148"/>
    </source>
</evidence>
<dbReference type="PANTHER" id="PTHR45738">
    <property type="entry name" value="POLYPHOSPHOINOSITIDE PHOSPHATASE"/>
    <property type="match status" value="1"/>
</dbReference>
<name>A0A2K1JBM8_PHYPA</name>
<evidence type="ECO:0000256" key="2">
    <source>
        <dbReference type="ARBA" id="ARBA00022801"/>
    </source>
</evidence>
<dbReference type="Proteomes" id="UP000006727">
    <property type="component" value="Chromosome 15"/>
</dbReference>
<dbReference type="RefSeq" id="XP_024396600.1">
    <property type="nucleotide sequence ID" value="XM_024540832.2"/>
</dbReference>
<dbReference type="InterPro" id="IPR043573">
    <property type="entry name" value="Fig4-like"/>
</dbReference>
<dbReference type="InterPro" id="IPR002013">
    <property type="entry name" value="SAC_dom"/>
</dbReference>
<protein>
    <recommendedName>
        <fullName evidence="7">SAC domain-containing protein</fullName>
    </recommendedName>
</protein>
<dbReference type="EnsemblPlants" id="Pp3c15_2850V3.2">
    <property type="protein sequence ID" value="Pp3c15_2850V3.2"/>
    <property type="gene ID" value="Pp3c15_2850"/>
</dbReference>
<reference evidence="8 10" key="2">
    <citation type="journal article" date="2018" name="Plant J.">
        <title>The Physcomitrella patens chromosome-scale assembly reveals moss genome structure and evolution.</title>
        <authorList>
            <person name="Lang D."/>
            <person name="Ullrich K.K."/>
            <person name="Murat F."/>
            <person name="Fuchs J."/>
            <person name="Jenkins J."/>
            <person name="Haas F.B."/>
            <person name="Piednoel M."/>
            <person name="Gundlach H."/>
            <person name="Van Bel M."/>
            <person name="Meyberg R."/>
            <person name="Vives C."/>
            <person name="Morata J."/>
            <person name="Symeonidi A."/>
            <person name="Hiss M."/>
            <person name="Muchero W."/>
            <person name="Kamisugi Y."/>
            <person name="Saleh O."/>
            <person name="Blanc G."/>
            <person name="Decker E.L."/>
            <person name="van Gessel N."/>
            <person name="Grimwood J."/>
            <person name="Hayes R.D."/>
            <person name="Graham S.W."/>
            <person name="Gunter L.E."/>
            <person name="McDaniel S.F."/>
            <person name="Hoernstein S.N.W."/>
            <person name="Larsson A."/>
            <person name="Li F.W."/>
            <person name="Perroud P.F."/>
            <person name="Phillips J."/>
            <person name="Ranjan P."/>
            <person name="Rokshar D.S."/>
            <person name="Rothfels C.J."/>
            <person name="Schneider L."/>
            <person name="Shu S."/>
            <person name="Stevenson D.W."/>
            <person name="Thummler F."/>
            <person name="Tillich M."/>
            <person name="Villarreal Aguilar J.C."/>
            <person name="Widiez T."/>
            <person name="Wong G.K."/>
            <person name="Wymore A."/>
            <person name="Zhang Y."/>
            <person name="Zimmer A.D."/>
            <person name="Quatrano R.S."/>
            <person name="Mayer K.F.X."/>
            <person name="Goodstein D."/>
            <person name="Casacuberta J.M."/>
            <person name="Vandepoele K."/>
            <person name="Reski R."/>
            <person name="Cuming A.C."/>
            <person name="Tuskan G.A."/>
            <person name="Maumus F."/>
            <person name="Salse J."/>
            <person name="Schmutz J."/>
            <person name="Rensing S.A."/>
        </authorList>
    </citation>
    <scope>NUCLEOTIDE SEQUENCE [LARGE SCALE GENOMIC DNA]</scope>
    <source>
        <strain evidence="9 10">cv. Gransden 2004</strain>
    </source>
</reference>
<feature type="domain" description="SAC" evidence="7">
    <location>
        <begin position="165"/>
        <end position="593"/>
    </location>
</feature>
<comment type="catalytic activity">
    <reaction evidence="4">
        <text>a 1,2-diacyl-sn-glycero-3-phospho-(1D-myo-inositol-3,5-bisphosphate) + H2O = a 1,2-diacyl-sn-glycero-3-phospho-(1D-myo-inositol-3-phosphate) + phosphate</text>
        <dbReference type="Rhea" id="RHEA:32955"/>
        <dbReference type="ChEBI" id="CHEBI:15377"/>
        <dbReference type="ChEBI" id="CHEBI:43474"/>
        <dbReference type="ChEBI" id="CHEBI:57923"/>
        <dbReference type="ChEBI" id="CHEBI:58088"/>
    </reaction>
</comment>
<dbReference type="PROSITE" id="PS50275">
    <property type="entry name" value="SAC"/>
    <property type="match status" value="1"/>
</dbReference>
<comment type="subunit">
    <text evidence="5">Component of the PI(3,5)P2 regulatory complex at least composed of ATG18, SAC/FIG4, FAB1 and VAC14.</text>
</comment>
<evidence type="ECO:0000313" key="10">
    <source>
        <dbReference type="Proteomes" id="UP000006727"/>
    </source>
</evidence>
<evidence type="ECO:0000256" key="6">
    <source>
        <dbReference type="SAM" id="MobiDB-lite"/>
    </source>
</evidence>
<evidence type="ECO:0000313" key="8">
    <source>
        <dbReference type="EMBL" id="PNR38946.1"/>
    </source>
</evidence>
<dbReference type="OMA" id="DISAPRY"/>
<accession>A0A2K1JBM8</accession>
<comment type="subcellular location">
    <subcellularLocation>
        <location evidence="1">Vacuole membrane</location>
        <topology evidence="1">Peripheral membrane protein</topology>
    </subcellularLocation>
</comment>
<evidence type="ECO:0000256" key="3">
    <source>
        <dbReference type="ARBA" id="ARBA00023136"/>
    </source>
</evidence>
<dbReference type="AlphaFoldDB" id="A0A2K1JBM8"/>
<dbReference type="PANTHER" id="PTHR45738:SF5">
    <property type="entry name" value="POLYPHOSPHOINOSITIDE PHOSPHATASE"/>
    <property type="match status" value="1"/>
</dbReference>